<evidence type="ECO:0000313" key="19">
    <source>
        <dbReference type="EMBL" id="CAH0585938.1"/>
    </source>
</evidence>
<dbReference type="EC" id="3.1.3.80" evidence="3"/>
<comment type="catalytic activity">
    <reaction evidence="14">
        <text>1D-myo-inositol hexakisphosphate + H2O = 1D-myo-inositol 1,2,4,5,6-pentakisphosphate + phosphate</text>
        <dbReference type="Rhea" id="RHEA:16989"/>
        <dbReference type="ChEBI" id="CHEBI:15377"/>
        <dbReference type="ChEBI" id="CHEBI:43474"/>
        <dbReference type="ChEBI" id="CHEBI:57798"/>
        <dbReference type="ChEBI" id="CHEBI:58130"/>
        <dbReference type="EC" id="3.1.3.62"/>
    </reaction>
    <physiologicalReaction direction="left-to-right" evidence="14">
        <dbReference type="Rhea" id="RHEA:16990"/>
    </physiologicalReaction>
</comment>
<evidence type="ECO:0000256" key="2">
    <source>
        <dbReference type="ARBA" id="ARBA00008422"/>
    </source>
</evidence>
<accession>A0A9P0FSU4</accession>
<dbReference type="EC" id="3.1.3.62" evidence="4"/>
<keyword evidence="6" id="KW-1003">Cell membrane</keyword>
<dbReference type="OrthoDB" id="6509975at2759"/>
<keyword evidence="9" id="KW-0472">Membrane</keyword>
<feature type="disulfide bond" evidence="17">
    <location>
        <begin position="251"/>
        <end position="266"/>
    </location>
</feature>
<feature type="signal peptide" evidence="18">
    <location>
        <begin position="1"/>
        <end position="16"/>
    </location>
</feature>
<dbReference type="EMBL" id="LR824017">
    <property type="protein sequence ID" value="CAH0585938.1"/>
    <property type="molecule type" value="Genomic_DNA"/>
</dbReference>
<comment type="catalytic activity">
    <reaction evidence="15">
        <text>(2R)-2,3-bisphosphoglycerate + H2O = (2R)-2-phosphoglycerate + phosphate</text>
        <dbReference type="Rhea" id="RHEA:27381"/>
        <dbReference type="ChEBI" id="CHEBI:15377"/>
        <dbReference type="ChEBI" id="CHEBI:43474"/>
        <dbReference type="ChEBI" id="CHEBI:58248"/>
        <dbReference type="ChEBI" id="CHEBI:58289"/>
        <dbReference type="EC" id="3.1.3.80"/>
    </reaction>
    <physiologicalReaction direction="left-to-right" evidence="15">
        <dbReference type="Rhea" id="RHEA:27382"/>
    </physiologicalReaction>
</comment>
<evidence type="ECO:0000256" key="10">
    <source>
        <dbReference type="ARBA" id="ARBA00023180"/>
    </source>
</evidence>
<dbReference type="PIRSF" id="PIRSF000894">
    <property type="entry name" value="Acid_phosphatase"/>
    <property type="match status" value="1"/>
</dbReference>
<keyword evidence="20" id="KW-1185">Reference proteome</keyword>
<evidence type="ECO:0000256" key="13">
    <source>
        <dbReference type="ARBA" id="ARBA00043671"/>
    </source>
</evidence>
<evidence type="ECO:0000256" key="5">
    <source>
        <dbReference type="ARBA" id="ARBA00018097"/>
    </source>
</evidence>
<evidence type="ECO:0000256" key="3">
    <source>
        <dbReference type="ARBA" id="ARBA00012976"/>
    </source>
</evidence>
<comment type="subcellular location">
    <subcellularLocation>
        <location evidence="1">Cell membrane</location>
    </subcellularLocation>
</comment>
<evidence type="ECO:0000256" key="14">
    <source>
        <dbReference type="ARBA" id="ARBA00043691"/>
    </source>
</evidence>
<feature type="disulfide bond" evidence="17">
    <location>
        <begin position="196"/>
        <end position="425"/>
    </location>
</feature>
<gene>
    <name evidence="19" type="ORF">CINC_LOCUS3205</name>
</gene>
<evidence type="ECO:0000256" key="12">
    <source>
        <dbReference type="ARBA" id="ARBA00043668"/>
    </source>
</evidence>
<dbReference type="InterPro" id="IPR029033">
    <property type="entry name" value="His_PPase_superfam"/>
</dbReference>
<sequence>MSKLLLLVLSVVGAHACYWNTGCHYQLFGSKTPYDTVRGDLRDHESLPNCAAVSVWTMNRHGNRNPGTSVTAGMHEMALLKDDIIRSYISGNSKLCAQDIENFKKWTWNTTLELTQSYLTGTGYEELYDIGKRLREKYPHLGQGTAEEFYFRPTNEQRTIVSCDAFVHGFTDGTILNVTVDEPRQRDDVVRPYENCDRYQENVKGGQALAYQLDTYFLSAPYVAIQNAVQQRLGVQKNLTAANIFAIYELCRFYRSWSYNLLSPWCSAFTDEDLLVLEYYDDVRHYHRNGYGSWVNEHLGRLPIKDLYENFAAVVRGNGRKLVSYFTHDTMVEMVLCALGLYREDTPLNSLTMDPDRVWRTSHIGAFSANIIAVLNSCQESDGQNYRVQIFINEKVTPICPPEGCTWKEFKDKFQQYANASLDFCNMDYVHETGNDPSTNSASPVRGFWSW</sequence>
<comment type="similarity">
    <text evidence="2">Belongs to the histidine acid phosphatase family. MINPP1 subfamily.</text>
</comment>
<dbReference type="Pfam" id="PF00328">
    <property type="entry name" value="His_Phos_2"/>
    <property type="match status" value="1"/>
</dbReference>
<dbReference type="Gene3D" id="3.40.50.1240">
    <property type="entry name" value="Phosphoglycerate mutase-like"/>
    <property type="match status" value="1"/>
</dbReference>
<proteinExistence type="inferred from homology"/>
<comment type="catalytic activity">
    <reaction evidence="13">
        <text>1D-myo-inositol 1,2,4,5,6-pentakisphosphate + H2O = 1D-myo-inositol 1,2,5,6-tetrakisphosphate + phosphate</text>
        <dbReference type="Rhea" id="RHEA:77115"/>
        <dbReference type="ChEBI" id="CHEBI:15377"/>
        <dbReference type="ChEBI" id="CHEBI:43474"/>
        <dbReference type="ChEBI" id="CHEBI:57798"/>
        <dbReference type="ChEBI" id="CHEBI:195535"/>
        <dbReference type="EC" id="3.1.3.62"/>
    </reaction>
    <physiologicalReaction direction="left-to-right" evidence="13">
        <dbReference type="Rhea" id="RHEA:77116"/>
    </physiologicalReaction>
</comment>
<reference evidence="19" key="1">
    <citation type="submission" date="2021-12" db="EMBL/GenBank/DDBJ databases">
        <authorList>
            <person name="King R."/>
        </authorList>
    </citation>
    <scope>NUCLEOTIDE SEQUENCE</scope>
</reference>
<evidence type="ECO:0000256" key="4">
    <source>
        <dbReference type="ARBA" id="ARBA00013040"/>
    </source>
</evidence>
<comment type="catalytic activity">
    <reaction evidence="12">
        <text>1D-myo-inositol 1,2,5,6-tetrakisphosphate + H2O = 1D-myo-inositol 1,2,6-trisphosphate + phosphate</text>
        <dbReference type="Rhea" id="RHEA:77119"/>
        <dbReference type="ChEBI" id="CHEBI:15377"/>
        <dbReference type="ChEBI" id="CHEBI:43474"/>
        <dbReference type="ChEBI" id="CHEBI:195535"/>
        <dbReference type="ChEBI" id="CHEBI:195537"/>
        <dbReference type="EC" id="3.1.3.62"/>
    </reaction>
    <physiologicalReaction direction="left-to-right" evidence="12">
        <dbReference type="Rhea" id="RHEA:77120"/>
    </physiologicalReaction>
</comment>
<dbReference type="PANTHER" id="PTHR20963">
    <property type="entry name" value="MULTIPLE INOSITOL POLYPHOSPHATE PHOSPHATASE-RELATED"/>
    <property type="match status" value="1"/>
</dbReference>
<dbReference type="InterPro" id="IPR016274">
    <property type="entry name" value="Histidine_acid_Pase_euk"/>
</dbReference>
<keyword evidence="8" id="KW-0378">Hydrolase</keyword>
<evidence type="ECO:0000256" key="9">
    <source>
        <dbReference type="ARBA" id="ARBA00023136"/>
    </source>
</evidence>
<dbReference type="Proteomes" id="UP001154114">
    <property type="component" value="Chromosome 14"/>
</dbReference>
<evidence type="ECO:0000256" key="11">
    <source>
        <dbReference type="ARBA" id="ARBA00031642"/>
    </source>
</evidence>
<evidence type="ECO:0000256" key="6">
    <source>
        <dbReference type="ARBA" id="ARBA00022475"/>
    </source>
</evidence>
<evidence type="ECO:0000256" key="17">
    <source>
        <dbReference type="PIRSR" id="PIRSR000894-2"/>
    </source>
</evidence>
<feature type="active site" description="Proton donor" evidence="16">
    <location>
        <position position="329"/>
    </location>
</feature>
<evidence type="ECO:0000256" key="15">
    <source>
        <dbReference type="ARBA" id="ARBA00043832"/>
    </source>
</evidence>
<feature type="active site" description="Nucleophile" evidence="16">
    <location>
        <position position="61"/>
    </location>
</feature>
<evidence type="ECO:0000256" key="18">
    <source>
        <dbReference type="SAM" id="SignalP"/>
    </source>
</evidence>
<dbReference type="GO" id="GO:0034417">
    <property type="term" value="F:bisphosphoglycerate 3-phosphatase activity"/>
    <property type="evidence" value="ECO:0007669"/>
    <property type="project" value="UniProtKB-EC"/>
</dbReference>
<name>A0A9P0FSU4_CHRIL</name>
<dbReference type="CDD" id="cd07061">
    <property type="entry name" value="HP_HAP_like"/>
    <property type="match status" value="1"/>
</dbReference>
<dbReference type="SUPFAM" id="SSF53254">
    <property type="entry name" value="Phosphoglycerate mutase-like"/>
    <property type="match status" value="1"/>
</dbReference>
<evidence type="ECO:0000256" key="1">
    <source>
        <dbReference type="ARBA" id="ARBA00004236"/>
    </source>
</evidence>
<feature type="disulfide bond" evidence="17">
    <location>
        <begin position="50"/>
        <end position="378"/>
    </location>
</feature>
<evidence type="ECO:0000256" key="16">
    <source>
        <dbReference type="PIRSR" id="PIRSR000894-1"/>
    </source>
</evidence>
<dbReference type="GO" id="GO:0005886">
    <property type="term" value="C:plasma membrane"/>
    <property type="evidence" value="ECO:0007669"/>
    <property type="project" value="UniProtKB-SubCell"/>
</dbReference>
<keyword evidence="10" id="KW-0325">Glycoprotein</keyword>
<dbReference type="InterPro" id="IPR000560">
    <property type="entry name" value="His_Pase_clade-2"/>
</dbReference>
<feature type="chain" id="PRO_5040273668" description="Multiple inositol polyphosphate phosphatase 1" evidence="18">
    <location>
        <begin position="17"/>
        <end position="451"/>
    </location>
</feature>
<evidence type="ECO:0000256" key="8">
    <source>
        <dbReference type="ARBA" id="ARBA00022801"/>
    </source>
</evidence>
<evidence type="ECO:0000256" key="7">
    <source>
        <dbReference type="ARBA" id="ARBA00022729"/>
    </source>
</evidence>
<dbReference type="GO" id="GO:0003993">
    <property type="term" value="F:acid phosphatase activity"/>
    <property type="evidence" value="ECO:0007669"/>
    <property type="project" value="TreeGrafter"/>
</dbReference>
<organism evidence="19 20">
    <name type="scientific">Chrysodeixis includens</name>
    <name type="common">Soybean looper</name>
    <name type="synonym">Pseudoplusia includens</name>
    <dbReference type="NCBI Taxonomy" id="689277"/>
    <lineage>
        <taxon>Eukaryota</taxon>
        <taxon>Metazoa</taxon>
        <taxon>Ecdysozoa</taxon>
        <taxon>Arthropoda</taxon>
        <taxon>Hexapoda</taxon>
        <taxon>Insecta</taxon>
        <taxon>Pterygota</taxon>
        <taxon>Neoptera</taxon>
        <taxon>Endopterygota</taxon>
        <taxon>Lepidoptera</taxon>
        <taxon>Glossata</taxon>
        <taxon>Ditrysia</taxon>
        <taxon>Noctuoidea</taxon>
        <taxon>Noctuidae</taxon>
        <taxon>Plusiinae</taxon>
        <taxon>Chrysodeixis</taxon>
    </lineage>
</organism>
<protein>
    <recommendedName>
        <fullName evidence="5">Multiple inositol polyphosphate phosphatase 1</fullName>
        <ecNumber evidence="4">3.1.3.62</ecNumber>
        <ecNumber evidence="3">3.1.3.80</ecNumber>
    </recommendedName>
    <alternativeName>
        <fullName evidence="11">2,3-bisphosphoglycerate 3-phosphatase</fullName>
    </alternativeName>
</protein>
<keyword evidence="7 18" id="KW-0732">Signal</keyword>
<dbReference type="PANTHER" id="PTHR20963:SF8">
    <property type="entry name" value="MULTIPLE INOSITOL POLYPHOSPHATE PHOSPHATASE 1"/>
    <property type="match status" value="1"/>
</dbReference>
<dbReference type="AlphaFoldDB" id="A0A9P0FSU4"/>
<keyword evidence="17" id="KW-1015">Disulfide bond</keyword>
<evidence type="ECO:0000313" key="20">
    <source>
        <dbReference type="Proteomes" id="UP001154114"/>
    </source>
</evidence>
<dbReference type="GO" id="GO:0052745">
    <property type="term" value="F:inositol phosphate phosphatase activity"/>
    <property type="evidence" value="ECO:0007669"/>
    <property type="project" value="TreeGrafter"/>
</dbReference>